<dbReference type="AlphaFoldDB" id="A0AAV4PUI8"/>
<sequence>MNYSWTNIQSKAPYKKSARCHIFSYCLSRVPVYDYSTFRPHTHRYSVLGWNDLEDSTLAFQFQNSGLKPDKSNWRGLRKRIERGTVSGIVVNDLKFKYQAFQNNLFDVPKLMLLSHCIHSRTESILSVNNPGSAAVYLDKN</sequence>
<proteinExistence type="predicted"/>
<protein>
    <submittedName>
        <fullName evidence="1">Uncharacterized protein</fullName>
    </submittedName>
</protein>
<reference evidence="1 2" key="1">
    <citation type="submission" date="2021-06" db="EMBL/GenBank/DDBJ databases">
        <title>Caerostris extrusa draft genome.</title>
        <authorList>
            <person name="Kono N."/>
            <person name="Arakawa K."/>
        </authorList>
    </citation>
    <scope>NUCLEOTIDE SEQUENCE [LARGE SCALE GENOMIC DNA]</scope>
</reference>
<dbReference type="Proteomes" id="UP001054945">
    <property type="component" value="Unassembled WGS sequence"/>
</dbReference>
<accession>A0AAV4PUI8</accession>
<dbReference type="EMBL" id="BPLR01005196">
    <property type="protein sequence ID" value="GIY00556.1"/>
    <property type="molecule type" value="Genomic_DNA"/>
</dbReference>
<evidence type="ECO:0000313" key="1">
    <source>
        <dbReference type="EMBL" id="GIY00556.1"/>
    </source>
</evidence>
<name>A0AAV4PUI8_CAEEX</name>
<keyword evidence="2" id="KW-1185">Reference proteome</keyword>
<organism evidence="1 2">
    <name type="scientific">Caerostris extrusa</name>
    <name type="common">Bark spider</name>
    <name type="synonym">Caerostris bankana</name>
    <dbReference type="NCBI Taxonomy" id="172846"/>
    <lineage>
        <taxon>Eukaryota</taxon>
        <taxon>Metazoa</taxon>
        <taxon>Ecdysozoa</taxon>
        <taxon>Arthropoda</taxon>
        <taxon>Chelicerata</taxon>
        <taxon>Arachnida</taxon>
        <taxon>Araneae</taxon>
        <taxon>Araneomorphae</taxon>
        <taxon>Entelegynae</taxon>
        <taxon>Araneoidea</taxon>
        <taxon>Araneidae</taxon>
        <taxon>Caerostris</taxon>
    </lineage>
</organism>
<evidence type="ECO:0000313" key="2">
    <source>
        <dbReference type="Proteomes" id="UP001054945"/>
    </source>
</evidence>
<comment type="caution">
    <text evidence="1">The sequence shown here is derived from an EMBL/GenBank/DDBJ whole genome shotgun (WGS) entry which is preliminary data.</text>
</comment>
<gene>
    <name evidence="1" type="ORF">CEXT_249941</name>
</gene>